<dbReference type="Pfam" id="PF00076">
    <property type="entry name" value="RRM_1"/>
    <property type="match status" value="1"/>
</dbReference>
<feature type="compositionally biased region" description="Basic and acidic residues" evidence="3">
    <location>
        <begin position="30"/>
        <end position="80"/>
    </location>
</feature>
<evidence type="ECO:0000256" key="1">
    <source>
        <dbReference type="ARBA" id="ARBA00022884"/>
    </source>
</evidence>
<feature type="region of interest" description="Disordered" evidence="3">
    <location>
        <begin position="1"/>
        <end position="82"/>
    </location>
</feature>
<evidence type="ECO:0000256" key="3">
    <source>
        <dbReference type="SAM" id="MobiDB-lite"/>
    </source>
</evidence>
<dbReference type="PANTHER" id="PTHR19965">
    <property type="entry name" value="RNA AND EXPORT FACTOR BINDING PROTEIN"/>
    <property type="match status" value="1"/>
</dbReference>
<protein>
    <recommendedName>
        <fullName evidence="4">RRM domain-containing protein</fullName>
    </recommendedName>
</protein>
<dbReference type="GO" id="GO:0003729">
    <property type="term" value="F:mRNA binding"/>
    <property type="evidence" value="ECO:0007669"/>
    <property type="project" value="TreeGrafter"/>
</dbReference>
<accession>A0A5M9JQJ9</accession>
<dbReference type="InterPro" id="IPR003954">
    <property type="entry name" value="RRM_euk-type"/>
</dbReference>
<dbReference type="Proteomes" id="UP000322873">
    <property type="component" value="Unassembled WGS sequence"/>
</dbReference>
<dbReference type="Pfam" id="PF13865">
    <property type="entry name" value="FoP_duplication"/>
    <property type="match status" value="1"/>
</dbReference>
<evidence type="ECO:0000259" key="4">
    <source>
        <dbReference type="PROSITE" id="PS50102"/>
    </source>
</evidence>
<organism evidence="5 6">
    <name type="scientific">Monilinia fructicola</name>
    <name type="common">Brown rot fungus</name>
    <name type="synonym">Ciboria fructicola</name>
    <dbReference type="NCBI Taxonomy" id="38448"/>
    <lineage>
        <taxon>Eukaryota</taxon>
        <taxon>Fungi</taxon>
        <taxon>Dikarya</taxon>
        <taxon>Ascomycota</taxon>
        <taxon>Pezizomycotina</taxon>
        <taxon>Leotiomycetes</taxon>
        <taxon>Helotiales</taxon>
        <taxon>Sclerotiniaceae</taxon>
        <taxon>Monilinia</taxon>
    </lineage>
</organism>
<dbReference type="InterPro" id="IPR012677">
    <property type="entry name" value="Nucleotide-bd_a/b_plait_sf"/>
</dbReference>
<dbReference type="AlphaFoldDB" id="A0A5M9JQJ9"/>
<evidence type="ECO:0000313" key="6">
    <source>
        <dbReference type="Proteomes" id="UP000322873"/>
    </source>
</evidence>
<dbReference type="CDD" id="cd12418">
    <property type="entry name" value="RRM_Aly_REF_like"/>
    <property type="match status" value="1"/>
</dbReference>
<dbReference type="SMART" id="SM00361">
    <property type="entry name" value="RRM_1"/>
    <property type="match status" value="1"/>
</dbReference>
<dbReference type="InterPro" id="IPR000504">
    <property type="entry name" value="RRM_dom"/>
</dbReference>
<feature type="domain" description="RRM" evidence="4">
    <location>
        <begin position="84"/>
        <end position="161"/>
    </location>
</feature>
<feature type="region of interest" description="Disordered" evidence="3">
    <location>
        <begin position="144"/>
        <end position="265"/>
    </location>
</feature>
<evidence type="ECO:0000313" key="5">
    <source>
        <dbReference type="EMBL" id="KAA8570289.1"/>
    </source>
</evidence>
<dbReference type="GO" id="GO:0005634">
    <property type="term" value="C:nucleus"/>
    <property type="evidence" value="ECO:0007669"/>
    <property type="project" value="TreeGrafter"/>
</dbReference>
<feature type="compositionally biased region" description="Basic and acidic residues" evidence="3">
    <location>
        <begin position="230"/>
        <end position="265"/>
    </location>
</feature>
<dbReference type="VEuPathDB" id="FungiDB:MFRU_005g03780"/>
<dbReference type="InterPro" id="IPR025715">
    <property type="entry name" value="FoP_C"/>
</dbReference>
<dbReference type="InterPro" id="IPR051229">
    <property type="entry name" value="ALYREF_mRNA_export"/>
</dbReference>
<keyword evidence="6" id="KW-1185">Reference proteome</keyword>
<dbReference type="SUPFAM" id="SSF54928">
    <property type="entry name" value="RNA-binding domain, RBD"/>
    <property type="match status" value="1"/>
</dbReference>
<comment type="caution">
    <text evidence="5">The sequence shown here is derived from an EMBL/GenBank/DDBJ whole genome shotgun (WGS) entry which is preliminary data.</text>
</comment>
<gene>
    <name evidence="5" type="ORF">EYC84_002596</name>
</gene>
<name>A0A5M9JQJ9_MONFR</name>
<dbReference type="SMART" id="SM01218">
    <property type="entry name" value="FoP_duplication"/>
    <property type="match status" value="1"/>
</dbReference>
<dbReference type="PANTHER" id="PTHR19965:SF82">
    <property type="entry name" value="THO COMPLEX SUBUNIT 4"/>
    <property type="match status" value="1"/>
</dbReference>
<dbReference type="Gene3D" id="3.30.70.330">
    <property type="match status" value="1"/>
</dbReference>
<evidence type="ECO:0000256" key="2">
    <source>
        <dbReference type="PROSITE-ProRule" id="PRU00176"/>
    </source>
</evidence>
<dbReference type="EMBL" id="VICG01000007">
    <property type="protein sequence ID" value="KAA8570289.1"/>
    <property type="molecule type" value="Genomic_DNA"/>
</dbReference>
<dbReference type="InterPro" id="IPR035979">
    <property type="entry name" value="RBD_domain_sf"/>
</dbReference>
<sequence length="336" mass="38288">MDRSLDEISGERQQQRGGGNRGRNVRRNHRNDYPRDGVRKPNRGDDSRNIDSEWVHDKYDDRNARSSNRPERRGYEDERPSNSAKVLVENVHYDLTEEELEGLFERIGRVSFLKLVYDRAGRSEGIAYVTYEDPRDAQRAIAEFDGANANGQPIRLRSVPDGPSRGRGGRNQFQSSGRLADRMTLPRSRSYSPPIRHSDVSKPPPDNVDRYVPGDRGDRRRRSRSPLSRRGRDGRRPGARREGGERNTTRGGERPARDGRPKKTQEELDAEMDDYFGNGSKQEENVNGTTSEATVAAQEPVQTDDIDMIEMPIAQIVQRIGWYFLIEGGSTSMHKH</sequence>
<keyword evidence="1 2" id="KW-0694">RNA-binding</keyword>
<feature type="compositionally biased region" description="Basic and acidic residues" evidence="3">
    <location>
        <begin position="1"/>
        <end position="14"/>
    </location>
</feature>
<dbReference type="PROSITE" id="PS50102">
    <property type="entry name" value="RRM"/>
    <property type="match status" value="1"/>
</dbReference>
<dbReference type="SMART" id="SM00360">
    <property type="entry name" value="RRM"/>
    <property type="match status" value="1"/>
</dbReference>
<reference evidence="5 6" key="1">
    <citation type="submission" date="2019-06" db="EMBL/GenBank/DDBJ databases">
        <title>Genome Sequence of the Brown Rot Fungal Pathogen Monilinia fructicola.</title>
        <authorList>
            <person name="De Miccolis Angelini R.M."/>
            <person name="Landi L."/>
            <person name="Abate D."/>
            <person name="Pollastro S."/>
            <person name="Romanazzi G."/>
            <person name="Faretra F."/>
        </authorList>
    </citation>
    <scope>NUCLEOTIDE SEQUENCE [LARGE SCALE GENOMIC DNA]</scope>
    <source>
        <strain evidence="5 6">Mfrc123</strain>
    </source>
</reference>
<proteinExistence type="predicted"/>
<feature type="compositionally biased region" description="Basic and acidic residues" evidence="3">
    <location>
        <begin position="207"/>
        <end position="218"/>
    </location>
</feature>
<feature type="compositionally biased region" description="Basic residues" evidence="3">
    <location>
        <begin position="219"/>
        <end position="229"/>
    </location>
</feature>